<evidence type="ECO:0000256" key="7">
    <source>
        <dbReference type="ARBA" id="ARBA00023136"/>
    </source>
</evidence>
<dbReference type="GO" id="GO:0005524">
    <property type="term" value="F:ATP binding"/>
    <property type="evidence" value="ECO:0007669"/>
    <property type="project" value="UniProtKB-KW"/>
</dbReference>
<keyword evidence="12" id="KW-1185">Reference proteome</keyword>
<evidence type="ECO:0000313" key="11">
    <source>
        <dbReference type="EMBL" id="CBQ73569.1"/>
    </source>
</evidence>
<evidence type="ECO:0000256" key="2">
    <source>
        <dbReference type="ARBA" id="ARBA00022448"/>
    </source>
</evidence>
<feature type="region of interest" description="Disordered" evidence="8">
    <location>
        <begin position="317"/>
        <end position="347"/>
    </location>
</feature>
<name>E7A262_SPORE</name>
<dbReference type="Pfam" id="PF19055">
    <property type="entry name" value="ABC2_membrane_7"/>
    <property type="match status" value="1"/>
</dbReference>
<evidence type="ECO:0000313" key="12">
    <source>
        <dbReference type="Proteomes" id="UP000008867"/>
    </source>
</evidence>
<keyword evidence="2" id="KW-0813">Transport</keyword>
<dbReference type="EMBL" id="FQ311473">
    <property type="protein sequence ID" value="CBQ73569.1"/>
    <property type="molecule type" value="Genomic_DNA"/>
</dbReference>
<dbReference type="InterPro" id="IPR013525">
    <property type="entry name" value="ABC2_TM"/>
</dbReference>
<reference evidence="11 12" key="1">
    <citation type="journal article" date="2010" name="Science">
        <title>Pathogenicity determinants in smut fungi revealed by genome comparison.</title>
        <authorList>
            <person name="Schirawski J."/>
            <person name="Mannhaupt G."/>
            <person name="Muench K."/>
            <person name="Brefort T."/>
            <person name="Schipper K."/>
            <person name="Doehlemann G."/>
            <person name="Di Stasio M."/>
            <person name="Roessel N."/>
            <person name="Mendoza-Mendoza A."/>
            <person name="Pester D."/>
            <person name="Mueller O."/>
            <person name="Winterberg B."/>
            <person name="Meyer E."/>
            <person name="Ghareeb H."/>
            <person name="Wollenberg T."/>
            <person name="Muensterkoetter M."/>
            <person name="Wong P."/>
            <person name="Walter M."/>
            <person name="Stukenbrock E."/>
            <person name="Gueldener U."/>
            <person name="Kahmann R."/>
        </authorList>
    </citation>
    <scope>NUCLEOTIDE SEQUENCE [LARGE SCALE GENOMIC DNA]</scope>
    <source>
        <strain evidence="12">SRZ2</strain>
    </source>
</reference>
<feature type="transmembrane region" description="Helical" evidence="9">
    <location>
        <begin position="429"/>
        <end position="449"/>
    </location>
</feature>
<keyword evidence="3 9" id="KW-0812">Transmembrane</keyword>
<feature type="transmembrane region" description="Helical" evidence="9">
    <location>
        <begin position="508"/>
        <end position="530"/>
    </location>
</feature>
<feature type="compositionally biased region" description="Low complexity" evidence="8">
    <location>
        <begin position="329"/>
        <end position="339"/>
    </location>
</feature>
<dbReference type="PROSITE" id="PS00211">
    <property type="entry name" value="ABC_TRANSPORTER_1"/>
    <property type="match status" value="1"/>
</dbReference>
<evidence type="ECO:0000256" key="5">
    <source>
        <dbReference type="ARBA" id="ARBA00022840"/>
    </source>
</evidence>
<feature type="transmembrane region" description="Helical" evidence="9">
    <location>
        <begin position="399"/>
        <end position="417"/>
    </location>
</feature>
<dbReference type="Gene3D" id="3.40.50.300">
    <property type="entry name" value="P-loop containing nucleotide triphosphate hydrolases"/>
    <property type="match status" value="1"/>
</dbReference>
<dbReference type="InterPro" id="IPR043926">
    <property type="entry name" value="ABCG_dom"/>
</dbReference>
<evidence type="ECO:0000256" key="8">
    <source>
        <dbReference type="SAM" id="MobiDB-lite"/>
    </source>
</evidence>
<evidence type="ECO:0000259" key="10">
    <source>
        <dbReference type="PROSITE" id="PS50893"/>
    </source>
</evidence>
<keyword evidence="7 9" id="KW-0472">Membrane</keyword>
<dbReference type="InterPro" id="IPR003593">
    <property type="entry name" value="AAA+_ATPase"/>
</dbReference>
<dbReference type="PANTHER" id="PTHR48041">
    <property type="entry name" value="ABC TRANSPORTER G FAMILY MEMBER 28"/>
    <property type="match status" value="1"/>
</dbReference>
<keyword evidence="6 9" id="KW-1133">Transmembrane helix</keyword>
<evidence type="ECO:0000256" key="6">
    <source>
        <dbReference type="ARBA" id="ARBA00022989"/>
    </source>
</evidence>
<feature type="transmembrane region" description="Helical" evidence="9">
    <location>
        <begin position="469"/>
        <end position="496"/>
    </location>
</feature>
<organism evidence="11 12">
    <name type="scientific">Sporisorium reilianum (strain SRZ2)</name>
    <name type="common">Maize head smut fungus</name>
    <dbReference type="NCBI Taxonomy" id="999809"/>
    <lineage>
        <taxon>Eukaryota</taxon>
        <taxon>Fungi</taxon>
        <taxon>Dikarya</taxon>
        <taxon>Basidiomycota</taxon>
        <taxon>Ustilaginomycotina</taxon>
        <taxon>Ustilaginomycetes</taxon>
        <taxon>Ustilaginales</taxon>
        <taxon>Ustilaginaceae</taxon>
        <taxon>Sporisorium</taxon>
    </lineage>
</organism>
<feature type="domain" description="ABC transporter" evidence="10">
    <location>
        <begin position="34"/>
        <end position="265"/>
    </location>
</feature>
<evidence type="ECO:0000256" key="3">
    <source>
        <dbReference type="ARBA" id="ARBA00022692"/>
    </source>
</evidence>
<dbReference type="OrthoDB" id="66620at2759"/>
<evidence type="ECO:0000256" key="1">
    <source>
        <dbReference type="ARBA" id="ARBA00004141"/>
    </source>
</evidence>
<dbReference type="PANTHER" id="PTHR48041:SF98">
    <property type="entry name" value="TRANSPORTER, PUTATIVE (EUROFUNG)-RELATED"/>
    <property type="match status" value="1"/>
</dbReference>
<comment type="subcellular location">
    <subcellularLocation>
        <location evidence="1">Membrane</location>
        <topology evidence="1">Multi-pass membrane protein</topology>
    </subcellularLocation>
</comment>
<evidence type="ECO:0000256" key="9">
    <source>
        <dbReference type="SAM" id="Phobius"/>
    </source>
</evidence>
<dbReference type="Pfam" id="PF01061">
    <property type="entry name" value="ABC2_membrane"/>
    <property type="match status" value="1"/>
</dbReference>
<dbReference type="InterPro" id="IPR050352">
    <property type="entry name" value="ABCG_transporters"/>
</dbReference>
<dbReference type="eggNOG" id="KOG0061">
    <property type="taxonomic scope" value="Eukaryota"/>
</dbReference>
<dbReference type="SMART" id="SM00382">
    <property type="entry name" value="AAA"/>
    <property type="match status" value="1"/>
</dbReference>
<dbReference type="HOGENOM" id="CLU_000604_57_7_1"/>
<dbReference type="InterPro" id="IPR027417">
    <property type="entry name" value="P-loop_NTPase"/>
</dbReference>
<feature type="transmembrane region" description="Helical" evidence="9">
    <location>
        <begin position="536"/>
        <end position="555"/>
    </location>
</feature>
<feature type="transmembrane region" description="Helical" evidence="9">
    <location>
        <begin position="634"/>
        <end position="654"/>
    </location>
</feature>
<dbReference type="GO" id="GO:0016887">
    <property type="term" value="F:ATP hydrolysis activity"/>
    <property type="evidence" value="ECO:0007669"/>
    <property type="project" value="InterPro"/>
</dbReference>
<dbReference type="AlphaFoldDB" id="E7A262"/>
<dbReference type="InterPro" id="IPR017871">
    <property type="entry name" value="ABC_transporter-like_CS"/>
</dbReference>
<dbReference type="PROSITE" id="PS50893">
    <property type="entry name" value="ABC_TRANSPORTER_2"/>
    <property type="match status" value="1"/>
</dbReference>
<keyword evidence="5 11" id="KW-0067">ATP-binding</keyword>
<dbReference type="SUPFAM" id="SSF52540">
    <property type="entry name" value="P-loop containing nucleoside triphosphate hydrolases"/>
    <property type="match status" value="1"/>
</dbReference>
<accession>E7A262</accession>
<dbReference type="Proteomes" id="UP000008867">
    <property type="component" value="Chromosome 8"/>
</dbReference>
<dbReference type="VEuPathDB" id="FungiDB:sr11063"/>
<gene>
    <name evidence="11" type="ORF">sr11063</name>
</gene>
<dbReference type="InterPro" id="IPR003439">
    <property type="entry name" value="ABC_transporter-like_ATP-bd"/>
</dbReference>
<evidence type="ECO:0000256" key="4">
    <source>
        <dbReference type="ARBA" id="ARBA00022741"/>
    </source>
</evidence>
<sequence length="659" mass="70751">MTEDIESAAHGGGLVWHDLKYSVPLKRSLLSRFSRRTDTSAPTSEKVLLSGLSGSIVPGEMLAIMGASGAGKSTLLDVLSTRKPPTCGNISACGDIKAISYVEQSDSLLGVLTVRETIWYSAKLSLPASTPTRTIDERTDLVMHDLGLAAIAHSRIGTPLERGISGGQKRRVSIACSLVTLPRILFLDEPTSGLDTFTAHEVIAAIRNLAKRNGIAVLATIHSPNWEIFSSFDRVLLLGRGREVYQGAIAGVVGWFAGLGYRCGEHTNPADFMVGLVNDDFAGREVAEKEGVVVKRGDTVGFADAWAKHVATRVTGSTLPVKSGEDGGNSDSASSSGSATQPLQRAVSHPDAIPQLTSAARTPATAASRMTSLLSQTVTLTRRNLLNYSRNLLAYSVRFGMYVGMGVLLATVWIRLAPTDTRINDRLSVHFFSVAFLGFMAVASIPAFLEERAVLLREAGNRLYTPLAFTLAQTVSTLPLLFACSAVFSVIAYWAIGLHPGAAHFGRFLAYLYLGVVAAEFQALLIAAAIPVFVAALAVCAFLNGFWMCVQGYFIRHLPAFWHKWAHWIDYETYAFGLLVDNDFRGLEFACEGSVATGDCVCQWASSLVAQGTCAVSGEDVLSASGVGDVRTGMYVGVLVAIAVVYRLLFWAVLRLQLK</sequence>
<protein>
    <submittedName>
        <fullName evidence="11">Related to ATP-binding cassette protein (ABC) transporter</fullName>
    </submittedName>
</protein>
<dbReference type="GO" id="GO:0016020">
    <property type="term" value="C:membrane"/>
    <property type="evidence" value="ECO:0007669"/>
    <property type="project" value="UniProtKB-SubCell"/>
</dbReference>
<dbReference type="GO" id="GO:0140359">
    <property type="term" value="F:ABC-type transporter activity"/>
    <property type="evidence" value="ECO:0007669"/>
    <property type="project" value="InterPro"/>
</dbReference>
<dbReference type="Pfam" id="PF00005">
    <property type="entry name" value="ABC_tran"/>
    <property type="match status" value="1"/>
</dbReference>
<keyword evidence="4" id="KW-0547">Nucleotide-binding</keyword>
<proteinExistence type="predicted"/>